<dbReference type="PANTHER" id="PTHR47359:SF3">
    <property type="entry name" value="NLP_P60 DOMAIN-CONTAINING PROTEIN-RELATED"/>
    <property type="match status" value="1"/>
</dbReference>
<evidence type="ECO:0000256" key="1">
    <source>
        <dbReference type="ARBA" id="ARBA00007074"/>
    </source>
</evidence>
<keyword evidence="3" id="KW-0378">Hydrolase</keyword>
<organism evidence="6 7">
    <name type="scientific">Nonomuraea ferruginea</name>
    <dbReference type="NCBI Taxonomy" id="46174"/>
    <lineage>
        <taxon>Bacteria</taxon>
        <taxon>Bacillati</taxon>
        <taxon>Actinomycetota</taxon>
        <taxon>Actinomycetes</taxon>
        <taxon>Streptosporangiales</taxon>
        <taxon>Streptosporangiaceae</taxon>
        <taxon>Nonomuraea</taxon>
    </lineage>
</organism>
<dbReference type="SUPFAM" id="SSF54001">
    <property type="entry name" value="Cysteine proteinases"/>
    <property type="match status" value="1"/>
</dbReference>
<comment type="caution">
    <text evidence="6">The sequence shown here is derived from an EMBL/GenBank/DDBJ whole genome shotgun (WGS) entry which is preliminary data.</text>
</comment>
<keyword evidence="2" id="KW-0645">Protease</keyword>
<feature type="domain" description="NlpC/P60" evidence="5">
    <location>
        <begin position="20"/>
        <end position="159"/>
    </location>
</feature>
<dbReference type="PANTHER" id="PTHR47359">
    <property type="entry name" value="PEPTIDOGLYCAN DL-ENDOPEPTIDASE CWLO"/>
    <property type="match status" value="1"/>
</dbReference>
<comment type="similarity">
    <text evidence="1">Belongs to the peptidase C40 family.</text>
</comment>
<dbReference type="PROSITE" id="PS51935">
    <property type="entry name" value="NLPC_P60"/>
    <property type="match status" value="1"/>
</dbReference>
<evidence type="ECO:0000313" key="6">
    <source>
        <dbReference type="EMBL" id="MDA0640941.1"/>
    </source>
</evidence>
<evidence type="ECO:0000313" key="7">
    <source>
        <dbReference type="Proteomes" id="UP001212498"/>
    </source>
</evidence>
<evidence type="ECO:0000256" key="2">
    <source>
        <dbReference type="ARBA" id="ARBA00022670"/>
    </source>
</evidence>
<evidence type="ECO:0000259" key="5">
    <source>
        <dbReference type="PROSITE" id="PS51935"/>
    </source>
</evidence>
<dbReference type="Proteomes" id="UP001212498">
    <property type="component" value="Unassembled WGS sequence"/>
</dbReference>
<keyword evidence="7" id="KW-1185">Reference proteome</keyword>
<dbReference type="InterPro" id="IPR038765">
    <property type="entry name" value="Papain-like_cys_pep_sf"/>
</dbReference>
<gene>
    <name evidence="6" type="ORF">OUY24_09955</name>
</gene>
<evidence type="ECO:0000256" key="4">
    <source>
        <dbReference type="ARBA" id="ARBA00022807"/>
    </source>
</evidence>
<name>A0ABT4SUJ7_9ACTN</name>
<dbReference type="Gene3D" id="3.90.1720.10">
    <property type="entry name" value="endopeptidase domain like (from Nostoc punctiforme)"/>
    <property type="match status" value="1"/>
</dbReference>
<dbReference type="Pfam" id="PF00877">
    <property type="entry name" value="NLPC_P60"/>
    <property type="match status" value="1"/>
</dbReference>
<proteinExistence type="inferred from homology"/>
<dbReference type="RefSeq" id="WP_187281517.1">
    <property type="nucleotide sequence ID" value="NZ_BAABFD010000004.1"/>
</dbReference>
<evidence type="ECO:0000256" key="3">
    <source>
        <dbReference type="ARBA" id="ARBA00022801"/>
    </source>
</evidence>
<dbReference type="InterPro" id="IPR051794">
    <property type="entry name" value="PG_Endopeptidase_C40"/>
</dbReference>
<keyword evidence="4" id="KW-0788">Thiol protease</keyword>
<accession>A0ABT4SUJ7</accession>
<dbReference type="InterPro" id="IPR000064">
    <property type="entry name" value="NLP_P60_dom"/>
</dbReference>
<protein>
    <submittedName>
        <fullName evidence="6">NlpC/P60 family protein</fullName>
    </submittedName>
</protein>
<sequence length="159" mass="17555">MAHDCFDPYAVECYDDRPWYPRPGRVVADAALEAIGLPYSWGGGGTSGPGYGIGRGAKTWGFDCSGLAQYAWARVGVTISRTSQRQWEDGIRIPRDEVRAGDLVFYDSNPRRRGPEHVGIAINRKRMVNAPFTGATVRVEPVDRPTYIGAVRPGVEPDW</sequence>
<dbReference type="EMBL" id="JAPNUD010000018">
    <property type="protein sequence ID" value="MDA0640941.1"/>
    <property type="molecule type" value="Genomic_DNA"/>
</dbReference>
<reference evidence="6 7" key="1">
    <citation type="submission" date="2022-11" db="EMBL/GenBank/DDBJ databases">
        <title>Nonomuraea corallina sp. nov., a new species of the genus Nonomuraea isolated from sea side sediment in Thai sea.</title>
        <authorList>
            <person name="Ngamcharungchit C."/>
            <person name="Matsumoto A."/>
            <person name="Suriyachadkun C."/>
            <person name="Panbangred W."/>
            <person name="Inahashi Y."/>
            <person name="Intra B."/>
        </authorList>
    </citation>
    <scope>NUCLEOTIDE SEQUENCE [LARGE SCALE GENOMIC DNA]</scope>
    <source>
        <strain evidence="6 7">DSM 43553</strain>
    </source>
</reference>